<dbReference type="GO" id="GO:0001681">
    <property type="term" value="F:sialate O-acetylesterase activity"/>
    <property type="evidence" value="ECO:0007669"/>
    <property type="project" value="InterPro"/>
</dbReference>
<evidence type="ECO:0000313" key="5">
    <source>
        <dbReference type="Proteomes" id="UP000828390"/>
    </source>
</evidence>
<evidence type="ECO:0000259" key="3">
    <source>
        <dbReference type="Pfam" id="PF03629"/>
    </source>
</evidence>
<dbReference type="SUPFAM" id="SSF52266">
    <property type="entry name" value="SGNH hydrolase"/>
    <property type="match status" value="1"/>
</dbReference>
<keyword evidence="5" id="KW-1185">Reference proteome</keyword>
<reference evidence="4" key="1">
    <citation type="journal article" date="2019" name="bioRxiv">
        <title>The Genome of the Zebra Mussel, Dreissena polymorpha: A Resource for Invasive Species Research.</title>
        <authorList>
            <person name="McCartney M.A."/>
            <person name="Auch B."/>
            <person name="Kono T."/>
            <person name="Mallez S."/>
            <person name="Zhang Y."/>
            <person name="Obille A."/>
            <person name="Becker A."/>
            <person name="Abrahante J.E."/>
            <person name="Garbe J."/>
            <person name="Badalamenti J.P."/>
            <person name="Herman A."/>
            <person name="Mangelson H."/>
            <person name="Liachko I."/>
            <person name="Sullivan S."/>
            <person name="Sone E.D."/>
            <person name="Koren S."/>
            <person name="Silverstein K.A.T."/>
            <person name="Beckman K.B."/>
            <person name="Gohl D.M."/>
        </authorList>
    </citation>
    <scope>NUCLEOTIDE SEQUENCE</scope>
    <source>
        <strain evidence="4">Duluth1</strain>
        <tissue evidence="4">Whole animal</tissue>
    </source>
</reference>
<protein>
    <recommendedName>
        <fullName evidence="3">Sialate O-acetylesterase domain-containing protein</fullName>
    </recommendedName>
</protein>
<sequence>MMDGLRLNLCLILQISAFCYNDAAVRFANYYASHMVLQKAPAQAHIWGTGGAVGQSVTVVIDGKTVGTPMANGAGVWEILLPATPAGGPHNISVTSNGTTVTLSDVLFGDVWICSGQSNMGYQISQIRNYSSVVTSAMQRPNLRISELRQNALNATVKEPLIGTPWQKPGHDNTTHSFSAVCLMFAIELSQHVTQPLGMVETDWGGTPVEAWSSPTALAACPQHKKKRAIDPHLPSVLYNGMIAPILPMTIFGAIWYQGESNAGKPQLYACQIEAMISDWRAKFHQASKNQTSNTFPFGFVQLAPNRNVTGAHTGFPDLRWAQTAEYGYVPNPTLKNVFMAVAMDLPDYASPYGTIHPRTKEDVAVRLALAARGVAYGQQNIDFKGPFPTHFSQTGQKLTVEYDNGNTDISVRTTAGFEVCCGLSESHVCPGNGWTAAPISGHSATSVTLDTSGCQGHSHVVAGVRYAWEESPCDFKKCAVYGLGTNLPAPPFVKQAPFS</sequence>
<dbReference type="AlphaFoldDB" id="A0A9D4S2M0"/>
<accession>A0A9D4S2M0</accession>
<comment type="caution">
    <text evidence="4">The sequence shown here is derived from an EMBL/GenBank/DDBJ whole genome shotgun (WGS) entry which is preliminary data.</text>
</comment>
<gene>
    <name evidence="4" type="ORF">DPMN_012317</name>
</gene>
<name>A0A9D4S2M0_DREPO</name>
<keyword evidence="1" id="KW-0378">Hydrolase</keyword>
<organism evidence="4 5">
    <name type="scientific">Dreissena polymorpha</name>
    <name type="common">Zebra mussel</name>
    <name type="synonym">Mytilus polymorpha</name>
    <dbReference type="NCBI Taxonomy" id="45954"/>
    <lineage>
        <taxon>Eukaryota</taxon>
        <taxon>Metazoa</taxon>
        <taxon>Spiralia</taxon>
        <taxon>Lophotrochozoa</taxon>
        <taxon>Mollusca</taxon>
        <taxon>Bivalvia</taxon>
        <taxon>Autobranchia</taxon>
        <taxon>Heteroconchia</taxon>
        <taxon>Euheterodonta</taxon>
        <taxon>Imparidentia</taxon>
        <taxon>Neoheterodontei</taxon>
        <taxon>Myida</taxon>
        <taxon>Dreissenoidea</taxon>
        <taxon>Dreissenidae</taxon>
        <taxon>Dreissena</taxon>
    </lineage>
</organism>
<dbReference type="EMBL" id="JAIWYP010000001">
    <property type="protein sequence ID" value="KAH3888285.1"/>
    <property type="molecule type" value="Genomic_DNA"/>
</dbReference>
<proteinExistence type="predicted"/>
<dbReference type="InterPro" id="IPR039329">
    <property type="entry name" value="SIAE"/>
</dbReference>
<dbReference type="Gene3D" id="3.40.50.1110">
    <property type="entry name" value="SGNH hydrolase"/>
    <property type="match status" value="1"/>
</dbReference>
<dbReference type="GO" id="GO:0005975">
    <property type="term" value="P:carbohydrate metabolic process"/>
    <property type="evidence" value="ECO:0007669"/>
    <property type="project" value="TreeGrafter"/>
</dbReference>
<dbReference type="PANTHER" id="PTHR22901:SF0">
    <property type="entry name" value="SIALATE O-ACETYLESTERASE"/>
    <property type="match status" value="1"/>
</dbReference>
<reference evidence="4" key="2">
    <citation type="submission" date="2020-11" db="EMBL/GenBank/DDBJ databases">
        <authorList>
            <person name="McCartney M.A."/>
            <person name="Auch B."/>
            <person name="Kono T."/>
            <person name="Mallez S."/>
            <person name="Becker A."/>
            <person name="Gohl D.M."/>
            <person name="Silverstein K.A.T."/>
            <person name="Koren S."/>
            <person name="Bechman K.B."/>
            <person name="Herman A."/>
            <person name="Abrahante J.E."/>
            <person name="Garbe J."/>
        </authorList>
    </citation>
    <scope>NUCLEOTIDE SEQUENCE</scope>
    <source>
        <strain evidence="4">Duluth1</strain>
        <tissue evidence="4">Whole animal</tissue>
    </source>
</reference>
<dbReference type="PANTHER" id="PTHR22901">
    <property type="entry name" value="SIALATE O-ACETYLESTERASE"/>
    <property type="match status" value="1"/>
</dbReference>
<feature type="domain" description="Sialate O-acetylesterase" evidence="3">
    <location>
        <begin position="110"/>
        <end position="305"/>
    </location>
</feature>
<dbReference type="InterPro" id="IPR005181">
    <property type="entry name" value="SASA"/>
</dbReference>
<dbReference type="Proteomes" id="UP000828390">
    <property type="component" value="Unassembled WGS sequence"/>
</dbReference>
<evidence type="ECO:0000256" key="2">
    <source>
        <dbReference type="SAM" id="SignalP"/>
    </source>
</evidence>
<evidence type="ECO:0000313" key="4">
    <source>
        <dbReference type="EMBL" id="KAH3888285.1"/>
    </source>
</evidence>
<feature type="signal peptide" evidence="2">
    <location>
        <begin position="1"/>
        <end position="17"/>
    </location>
</feature>
<dbReference type="InterPro" id="IPR036514">
    <property type="entry name" value="SGNH_hydro_sf"/>
</dbReference>
<dbReference type="Pfam" id="PF03629">
    <property type="entry name" value="SASA"/>
    <property type="match status" value="1"/>
</dbReference>
<feature type="chain" id="PRO_5038932085" description="Sialate O-acetylesterase domain-containing protein" evidence="2">
    <location>
        <begin position="18"/>
        <end position="500"/>
    </location>
</feature>
<keyword evidence="2" id="KW-0732">Signal</keyword>
<dbReference type="OrthoDB" id="42638at2759"/>
<evidence type="ECO:0000256" key="1">
    <source>
        <dbReference type="ARBA" id="ARBA00022801"/>
    </source>
</evidence>